<dbReference type="HOGENOM" id="CLU_1112020_0_0_1"/>
<proteinExistence type="predicted"/>
<dbReference type="EMBL" id="KN823043">
    <property type="protein sequence ID" value="KIO25360.1"/>
    <property type="molecule type" value="Genomic_DNA"/>
</dbReference>
<sequence>MYSAEAQGTIRANSEYVSVDPDDEPLPRPVVVRFNPPVDTGTRLAAILAHDENDVAVEPRRSGRIRKATGPEQKLTKWQEASDRTSRAPKNRIRKPKSEKADNVRDRRTTPDTNADERPDEYPSAENKPIVEELGEPAGVSASAESDKQTEVETIPDLVEEVPHGEPLGVPRLPEPLPALISSGESIDIYERIRGKYKDDNFFAEVVTNPKQYRNFEVEGDLLYLKDGPLRLLSRERLLNTSENTYGGRV</sequence>
<dbReference type="Proteomes" id="UP000054248">
    <property type="component" value="Unassembled WGS sequence"/>
</dbReference>
<name>A0A0C3Q765_9AGAM</name>
<evidence type="ECO:0000256" key="1">
    <source>
        <dbReference type="SAM" id="MobiDB-lite"/>
    </source>
</evidence>
<keyword evidence="3" id="KW-1185">Reference proteome</keyword>
<evidence type="ECO:0000313" key="3">
    <source>
        <dbReference type="Proteomes" id="UP000054248"/>
    </source>
</evidence>
<feature type="compositionally biased region" description="Basic and acidic residues" evidence="1">
    <location>
        <begin position="74"/>
        <end position="86"/>
    </location>
</feature>
<organism evidence="2 3">
    <name type="scientific">Tulasnella calospora MUT 4182</name>
    <dbReference type="NCBI Taxonomy" id="1051891"/>
    <lineage>
        <taxon>Eukaryota</taxon>
        <taxon>Fungi</taxon>
        <taxon>Dikarya</taxon>
        <taxon>Basidiomycota</taxon>
        <taxon>Agaricomycotina</taxon>
        <taxon>Agaricomycetes</taxon>
        <taxon>Cantharellales</taxon>
        <taxon>Tulasnellaceae</taxon>
        <taxon>Tulasnella</taxon>
    </lineage>
</organism>
<evidence type="ECO:0000313" key="2">
    <source>
        <dbReference type="EMBL" id="KIO25360.1"/>
    </source>
</evidence>
<accession>A0A0C3Q765</accession>
<feature type="compositionally biased region" description="Basic and acidic residues" evidence="1">
    <location>
        <begin position="96"/>
        <end position="121"/>
    </location>
</feature>
<feature type="compositionally biased region" description="Basic and acidic residues" evidence="1">
    <location>
        <begin position="52"/>
        <end position="61"/>
    </location>
</feature>
<dbReference type="AlphaFoldDB" id="A0A0C3Q765"/>
<feature type="region of interest" description="Disordered" evidence="1">
    <location>
        <begin position="52"/>
        <end position="130"/>
    </location>
</feature>
<reference evidence="3" key="2">
    <citation type="submission" date="2015-01" db="EMBL/GenBank/DDBJ databases">
        <title>Evolutionary Origins and Diversification of the Mycorrhizal Mutualists.</title>
        <authorList>
            <consortium name="DOE Joint Genome Institute"/>
            <consortium name="Mycorrhizal Genomics Consortium"/>
            <person name="Kohler A."/>
            <person name="Kuo A."/>
            <person name="Nagy L.G."/>
            <person name="Floudas D."/>
            <person name="Copeland A."/>
            <person name="Barry K.W."/>
            <person name="Cichocki N."/>
            <person name="Veneault-Fourrey C."/>
            <person name="LaButti K."/>
            <person name="Lindquist E.A."/>
            <person name="Lipzen A."/>
            <person name="Lundell T."/>
            <person name="Morin E."/>
            <person name="Murat C."/>
            <person name="Riley R."/>
            <person name="Ohm R."/>
            <person name="Sun H."/>
            <person name="Tunlid A."/>
            <person name="Henrissat B."/>
            <person name="Grigoriev I.V."/>
            <person name="Hibbett D.S."/>
            <person name="Martin F."/>
        </authorList>
    </citation>
    <scope>NUCLEOTIDE SEQUENCE [LARGE SCALE GENOMIC DNA]</scope>
    <source>
        <strain evidence="3">MUT 4182</strain>
    </source>
</reference>
<gene>
    <name evidence="2" type="ORF">M407DRAFT_25267</name>
</gene>
<feature type="region of interest" description="Disordered" evidence="1">
    <location>
        <begin position="1"/>
        <end position="34"/>
    </location>
</feature>
<reference evidence="2 3" key="1">
    <citation type="submission" date="2014-04" db="EMBL/GenBank/DDBJ databases">
        <authorList>
            <consortium name="DOE Joint Genome Institute"/>
            <person name="Kuo A."/>
            <person name="Girlanda M."/>
            <person name="Perotto S."/>
            <person name="Kohler A."/>
            <person name="Nagy L.G."/>
            <person name="Floudas D."/>
            <person name="Copeland A."/>
            <person name="Barry K.W."/>
            <person name="Cichocki N."/>
            <person name="Veneault-Fourrey C."/>
            <person name="LaButti K."/>
            <person name="Lindquist E.A."/>
            <person name="Lipzen A."/>
            <person name="Lundell T."/>
            <person name="Morin E."/>
            <person name="Murat C."/>
            <person name="Sun H."/>
            <person name="Tunlid A."/>
            <person name="Henrissat B."/>
            <person name="Grigoriev I.V."/>
            <person name="Hibbett D.S."/>
            <person name="Martin F."/>
            <person name="Nordberg H.P."/>
            <person name="Cantor M.N."/>
            <person name="Hua S.X."/>
        </authorList>
    </citation>
    <scope>NUCLEOTIDE SEQUENCE [LARGE SCALE GENOMIC DNA]</scope>
    <source>
        <strain evidence="2 3">MUT 4182</strain>
    </source>
</reference>
<dbReference type="OrthoDB" id="3249394at2759"/>
<protein>
    <submittedName>
        <fullName evidence="2">Uncharacterized protein</fullName>
    </submittedName>
</protein>